<dbReference type="RefSeq" id="WP_105350801.1">
    <property type="nucleotide sequence ID" value="NZ_PUIA01000016.1"/>
</dbReference>
<evidence type="ECO:0000313" key="6">
    <source>
        <dbReference type="Proteomes" id="UP000240009"/>
    </source>
</evidence>
<dbReference type="OrthoDB" id="289081at2"/>
<dbReference type="Pfam" id="PF02599">
    <property type="entry name" value="CsrA"/>
    <property type="match status" value="1"/>
</dbReference>
<dbReference type="GO" id="GO:0006109">
    <property type="term" value="P:regulation of carbohydrate metabolic process"/>
    <property type="evidence" value="ECO:0007669"/>
    <property type="project" value="InterPro"/>
</dbReference>
<comment type="function">
    <text evidence="4">A translational regulator that binds mRNA to regulate translation initiation and/or mRNA stability. Usually binds in the 5'-UTR at or near the Shine-Dalgarno sequence preventing ribosome-binding, thus repressing translation. Its main target seems to be the major flagellin gene, while its function is anatagonized by FliW.</text>
</comment>
<protein>
    <recommendedName>
        <fullName evidence="4">Translational regulator CsrA</fullName>
    </recommendedName>
</protein>
<evidence type="ECO:0000313" key="5">
    <source>
        <dbReference type="EMBL" id="PQO39371.1"/>
    </source>
</evidence>
<evidence type="ECO:0000256" key="3">
    <source>
        <dbReference type="ARBA" id="ARBA00022884"/>
    </source>
</evidence>
<comment type="similarity">
    <text evidence="4">Belongs to the CsrA/RsmA family.</text>
</comment>
<keyword evidence="3 4" id="KW-0694">RNA-binding</keyword>
<comment type="subunit">
    <text evidence="4">Homodimer; the beta-strands of each monomer intercalate to form a hydrophobic core, while the alpha-helices form wings that extend away from the core.</text>
</comment>
<evidence type="ECO:0000256" key="2">
    <source>
        <dbReference type="ARBA" id="ARBA00022845"/>
    </source>
</evidence>
<evidence type="ECO:0000256" key="4">
    <source>
        <dbReference type="HAMAP-Rule" id="MF_00167"/>
    </source>
</evidence>
<dbReference type="InterPro" id="IPR036107">
    <property type="entry name" value="CsrA_sf"/>
</dbReference>
<dbReference type="InterPro" id="IPR003751">
    <property type="entry name" value="CsrA"/>
</dbReference>
<comment type="subcellular location">
    <subcellularLocation>
        <location evidence="4">Cytoplasm</location>
    </subcellularLocation>
</comment>
<keyword evidence="2 4" id="KW-0810">Translation regulation</keyword>
<comment type="caution">
    <text evidence="5">The sequence shown here is derived from an EMBL/GenBank/DDBJ whole genome shotgun (WGS) entry which is preliminary data.</text>
</comment>
<sequence length="67" mass="7177">MLVLTRKKGQTIKVDGPCTITVLKTTGATVRIGIEADKDTKVLRGEITIYEEPQDGEMTAEQGGEAA</sequence>
<dbReference type="AlphaFoldDB" id="A0A2S8G524"/>
<dbReference type="PANTHER" id="PTHR34984">
    <property type="entry name" value="CARBON STORAGE REGULATOR"/>
    <property type="match status" value="1"/>
</dbReference>
<dbReference type="GO" id="GO:0005829">
    <property type="term" value="C:cytosol"/>
    <property type="evidence" value="ECO:0007669"/>
    <property type="project" value="TreeGrafter"/>
</dbReference>
<dbReference type="PANTHER" id="PTHR34984:SF1">
    <property type="entry name" value="CARBON STORAGE REGULATOR"/>
    <property type="match status" value="1"/>
</dbReference>
<evidence type="ECO:0000256" key="1">
    <source>
        <dbReference type="ARBA" id="ARBA00022490"/>
    </source>
</evidence>
<gene>
    <name evidence="4" type="primary">csrA</name>
    <name evidence="5" type="ORF">C5Y96_05820</name>
</gene>
<dbReference type="HAMAP" id="MF_00167">
    <property type="entry name" value="CsrA"/>
    <property type="match status" value="1"/>
</dbReference>
<dbReference type="GO" id="GO:0048027">
    <property type="term" value="F:mRNA 5'-UTR binding"/>
    <property type="evidence" value="ECO:0007669"/>
    <property type="project" value="UniProtKB-UniRule"/>
</dbReference>
<name>A0A2S8G524_9BACT</name>
<dbReference type="EMBL" id="PUIA01000016">
    <property type="protein sequence ID" value="PQO39371.1"/>
    <property type="molecule type" value="Genomic_DNA"/>
</dbReference>
<dbReference type="GO" id="GO:0044781">
    <property type="term" value="P:bacterial-type flagellum organization"/>
    <property type="evidence" value="ECO:0007669"/>
    <property type="project" value="UniProtKB-KW"/>
</dbReference>
<organism evidence="5 6">
    <name type="scientific">Blastopirellula marina</name>
    <dbReference type="NCBI Taxonomy" id="124"/>
    <lineage>
        <taxon>Bacteria</taxon>
        <taxon>Pseudomonadati</taxon>
        <taxon>Planctomycetota</taxon>
        <taxon>Planctomycetia</taxon>
        <taxon>Pirellulales</taxon>
        <taxon>Pirellulaceae</taxon>
        <taxon>Blastopirellula</taxon>
    </lineage>
</organism>
<dbReference type="Proteomes" id="UP000240009">
    <property type="component" value="Unassembled WGS sequence"/>
</dbReference>
<dbReference type="SUPFAM" id="SSF117130">
    <property type="entry name" value="CsrA-like"/>
    <property type="match status" value="1"/>
</dbReference>
<dbReference type="GO" id="GO:0006402">
    <property type="term" value="P:mRNA catabolic process"/>
    <property type="evidence" value="ECO:0007669"/>
    <property type="project" value="InterPro"/>
</dbReference>
<proteinExistence type="inferred from homology"/>
<accession>A0A2S8G524</accession>
<keyword evidence="4" id="KW-1005">Bacterial flagellum biogenesis</keyword>
<reference evidence="5 6" key="1">
    <citation type="submission" date="2018-02" db="EMBL/GenBank/DDBJ databases">
        <title>Comparative genomes isolates from brazilian mangrove.</title>
        <authorList>
            <person name="Araujo J.E."/>
            <person name="Taketani R.G."/>
            <person name="Silva M.C.P."/>
            <person name="Loureco M.V."/>
            <person name="Andreote F.D."/>
        </authorList>
    </citation>
    <scope>NUCLEOTIDE SEQUENCE [LARGE SCALE GENOMIC DNA]</scope>
    <source>
        <strain evidence="5 6">HEX-2 MGV</strain>
    </source>
</reference>
<keyword evidence="4" id="KW-0678">Repressor</keyword>
<dbReference type="Gene3D" id="2.60.40.4380">
    <property type="entry name" value="Translational regulator CsrA"/>
    <property type="match status" value="1"/>
</dbReference>
<keyword evidence="1 4" id="KW-0963">Cytoplasm</keyword>
<dbReference type="GO" id="GO:0045947">
    <property type="term" value="P:negative regulation of translational initiation"/>
    <property type="evidence" value="ECO:0007669"/>
    <property type="project" value="UniProtKB-UniRule"/>
</dbReference>
<dbReference type="GO" id="GO:1902208">
    <property type="term" value="P:regulation of bacterial-type flagellum assembly"/>
    <property type="evidence" value="ECO:0007669"/>
    <property type="project" value="UniProtKB-UniRule"/>
</dbReference>